<evidence type="ECO:0000313" key="3">
    <source>
        <dbReference type="Proteomes" id="UP000540490"/>
    </source>
</evidence>
<dbReference type="EMBL" id="JABEQN010000008">
    <property type="protein sequence ID" value="MBB2193724.1"/>
    <property type="molecule type" value="Genomic_DNA"/>
</dbReference>
<proteinExistence type="predicted"/>
<name>A0A7W4IKQ2_9PROT</name>
<keyword evidence="3" id="KW-1185">Reference proteome</keyword>
<dbReference type="RefSeq" id="WP_182973685.1">
    <property type="nucleotide sequence ID" value="NZ_JABEQN010000008.1"/>
</dbReference>
<dbReference type="Proteomes" id="UP000540490">
    <property type="component" value="Unassembled WGS sequence"/>
</dbReference>
<protein>
    <recommendedName>
        <fullName evidence="5">PemK-like protein</fullName>
    </recommendedName>
</protein>
<organism evidence="1 4">
    <name type="scientific">Gluconacetobacter dulcium</name>
    <dbReference type="NCBI Taxonomy" id="2729096"/>
    <lineage>
        <taxon>Bacteria</taxon>
        <taxon>Pseudomonadati</taxon>
        <taxon>Pseudomonadota</taxon>
        <taxon>Alphaproteobacteria</taxon>
        <taxon>Acetobacterales</taxon>
        <taxon>Acetobacteraceae</taxon>
        <taxon>Gluconacetobacter</taxon>
    </lineage>
</organism>
<accession>A0A7W4IKQ2</accession>
<evidence type="ECO:0008006" key="5">
    <source>
        <dbReference type="Google" id="ProtNLM"/>
    </source>
</evidence>
<sequence length="139" mass="16068">MADDFPRVGQVIDYHYLWKWQDARGETEGRKRRPSCVVVVAIDRNGKHHLFLLPITSKEPAAGRQAVLIPETEARRAKLDTRFPLWVIVDEVNYDILETSYTLDDRSPRGQFSPAFSDQIVLAFKAIRDTRTLRVSKRT</sequence>
<evidence type="ECO:0000313" key="4">
    <source>
        <dbReference type="Proteomes" id="UP000561077"/>
    </source>
</evidence>
<evidence type="ECO:0000313" key="2">
    <source>
        <dbReference type="EMBL" id="MBB2193724.1"/>
    </source>
</evidence>
<comment type="caution">
    <text evidence="1">The sequence shown here is derived from an EMBL/GenBank/DDBJ whole genome shotgun (WGS) entry which is preliminary data.</text>
</comment>
<dbReference type="EMBL" id="JABEQO010000008">
    <property type="protein sequence ID" value="MBB2164509.1"/>
    <property type="molecule type" value="Genomic_DNA"/>
</dbReference>
<dbReference type="Proteomes" id="UP000561077">
    <property type="component" value="Unassembled WGS sequence"/>
</dbReference>
<gene>
    <name evidence="2" type="ORF">HLH25_08720</name>
    <name evidence="1" type="ORF">HLH26_08135</name>
</gene>
<dbReference type="AlphaFoldDB" id="A0A7W4IKQ2"/>
<reference evidence="3 4" key="1">
    <citation type="submission" date="2020-04" db="EMBL/GenBank/DDBJ databases">
        <title>Description of novel Gluconacetobacter.</title>
        <authorList>
            <person name="Sombolestani A."/>
        </authorList>
    </citation>
    <scope>NUCLEOTIDE SEQUENCE [LARGE SCALE GENOMIC DNA]</scope>
    <source>
        <strain evidence="2 3">LMG 1728</strain>
        <strain evidence="1 4">LMG 1731</strain>
    </source>
</reference>
<evidence type="ECO:0000313" key="1">
    <source>
        <dbReference type="EMBL" id="MBB2164509.1"/>
    </source>
</evidence>